<accession>A0A561CHQ0</accession>
<proteinExistence type="predicted"/>
<dbReference type="PROSITE" id="PS51707">
    <property type="entry name" value="CYTH"/>
    <property type="match status" value="1"/>
</dbReference>
<name>A0A561CHQ0_9BURK</name>
<evidence type="ECO:0000259" key="2">
    <source>
        <dbReference type="PROSITE" id="PS51707"/>
    </source>
</evidence>
<dbReference type="InterPro" id="IPR007899">
    <property type="entry name" value="CHAD_dom"/>
</dbReference>
<dbReference type="GO" id="GO:0050355">
    <property type="term" value="F:inorganic triphosphate phosphatase activity"/>
    <property type="evidence" value="ECO:0007669"/>
    <property type="project" value="InterPro"/>
</dbReference>
<dbReference type="AlphaFoldDB" id="A0A561CHQ0"/>
<dbReference type="GO" id="GO:0046872">
    <property type="term" value="F:metal ion binding"/>
    <property type="evidence" value="ECO:0007669"/>
    <property type="project" value="TreeGrafter"/>
</dbReference>
<dbReference type="InterPro" id="IPR039013">
    <property type="entry name" value="YgiF"/>
</dbReference>
<protein>
    <submittedName>
        <fullName evidence="4">Adenylate cyclase</fullName>
    </submittedName>
</protein>
<dbReference type="PANTHER" id="PTHR39569">
    <property type="entry name" value="INORGANIC TRIPHOSPHATASE"/>
    <property type="match status" value="1"/>
</dbReference>
<dbReference type="SMART" id="SM01118">
    <property type="entry name" value="CYTH"/>
    <property type="match status" value="1"/>
</dbReference>
<dbReference type="CDD" id="cd07756">
    <property type="entry name" value="CYTH-like_Pase_CHAD"/>
    <property type="match status" value="1"/>
</dbReference>
<dbReference type="InterPro" id="IPR038186">
    <property type="entry name" value="CHAD_dom_sf"/>
</dbReference>
<evidence type="ECO:0000313" key="5">
    <source>
        <dbReference type="Proteomes" id="UP000319722"/>
    </source>
</evidence>
<sequence length="543" mass="59184">MACGERPGIMAGMEIEFKFHVPAQRLKAVEAAMRRGSVVRTRLQARYFDTADQALAAEGIVLRLRKEGRRWVQTAKATGDNALHRLEHNVDLGAAAASRAAPAIDPQRHHGTPVGERLAKVLAASGAPLVERQSTDIVRLTRDVRTSGAGAAVVELALDVGKVIAHAGTSDERESPVCELELELKRGDVQGLVALAHRWSQQHGLWFSTVSKAERGARLLAKLDVVPAVKAEAPRFAGEKGELDGRAIQQAVVASCLAQMLPNASEIAAGSTDEEQVHQLRIGIRRLRTALRELAGLDPRAGLFDSAEWEPPLVEAFRALGQLRDREQVVKLAQPQLRDAGAPEFDPLAGDEAAAEAPSPGEVMRAPAFQSVLVSLIGFTAATAAPHASAEGAGQPASAPLGATEARRHLRKRLQRLHRQAVRDGRRFESLSAQDQHRTRKRLKRLRYLAEFVAPLFADGDDEDEKSSPAERYLKRLRPAQDALGEFNDEAVALALYREATARDARAWFAVGWFSARREAGAKACRKALGRIGKAPRFWKKRN</sequence>
<gene>
    <name evidence="4" type="ORF">FB547_101290</name>
</gene>
<dbReference type="PANTHER" id="PTHR39569:SF1">
    <property type="entry name" value="INORGANIC TRIPHOSPHATASE"/>
    <property type="match status" value="1"/>
</dbReference>
<evidence type="ECO:0000313" key="4">
    <source>
        <dbReference type="EMBL" id="TWD90624.1"/>
    </source>
</evidence>
<feature type="region of interest" description="Disordered" evidence="1">
    <location>
        <begin position="334"/>
        <end position="362"/>
    </location>
</feature>
<dbReference type="SUPFAM" id="SSF55154">
    <property type="entry name" value="CYTH-like phosphatases"/>
    <property type="match status" value="1"/>
</dbReference>
<dbReference type="Pfam" id="PF05235">
    <property type="entry name" value="CHAD"/>
    <property type="match status" value="1"/>
</dbReference>
<organism evidence="4 5">
    <name type="scientific">Variovorax beijingensis</name>
    <dbReference type="NCBI Taxonomy" id="2496117"/>
    <lineage>
        <taxon>Bacteria</taxon>
        <taxon>Pseudomonadati</taxon>
        <taxon>Pseudomonadota</taxon>
        <taxon>Betaproteobacteria</taxon>
        <taxon>Burkholderiales</taxon>
        <taxon>Comamonadaceae</taxon>
        <taxon>Variovorax</taxon>
    </lineage>
</organism>
<feature type="domain" description="CYTH" evidence="2">
    <location>
        <begin position="12"/>
        <end position="223"/>
    </location>
</feature>
<dbReference type="Gene3D" id="1.40.20.10">
    <property type="entry name" value="CHAD domain"/>
    <property type="match status" value="1"/>
</dbReference>
<dbReference type="InterPro" id="IPR023577">
    <property type="entry name" value="CYTH_domain"/>
</dbReference>
<evidence type="ECO:0000256" key="1">
    <source>
        <dbReference type="SAM" id="MobiDB-lite"/>
    </source>
</evidence>
<dbReference type="InterPro" id="IPR033469">
    <property type="entry name" value="CYTH-like_dom_sf"/>
</dbReference>
<dbReference type="Proteomes" id="UP000319722">
    <property type="component" value="Unassembled WGS sequence"/>
</dbReference>
<dbReference type="EMBL" id="VIVL01000001">
    <property type="protein sequence ID" value="TWD90624.1"/>
    <property type="molecule type" value="Genomic_DNA"/>
</dbReference>
<reference evidence="4 5" key="1">
    <citation type="submission" date="2019-06" db="EMBL/GenBank/DDBJ databases">
        <title>Sorghum-associated microbial communities from plants grown in Nebraska, USA.</title>
        <authorList>
            <person name="Schachtman D."/>
        </authorList>
    </citation>
    <scope>NUCLEOTIDE SEQUENCE [LARGE SCALE GENOMIC DNA]</scope>
    <source>
        <strain evidence="4 5">T529</strain>
    </source>
</reference>
<comment type="caution">
    <text evidence="4">The sequence shown here is derived from an EMBL/GenBank/DDBJ whole genome shotgun (WGS) entry which is preliminary data.</text>
</comment>
<dbReference type="Pfam" id="PF01928">
    <property type="entry name" value="CYTH"/>
    <property type="match status" value="1"/>
</dbReference>
<dbReference type="PROSITE" id="PS51708">
    <property type="entry name" value="CHAD"/>
    <property type="match status" value="1"/>
</dbReference>
<feature type="domain" description="CHAD" evidence="3">
    <location>
        <begin position="242"/>
        <end position="543"/>
    </location>
</feature>
<dbReference type="SMART" id="SM00880">
    <property type="entry name" value="CHAD"/>
    <property type="match status" value="1"/>
</dbReference>
<evidence type="ECO:0000259" key="3">
    <source>
        <dbReference type="PROSITE" id="PS51708"/>
    </source>
</evidence>
<dbReference type="Gene3D" id="2.40.320.10">
    <property type="entry name" value="Hypothetical Protein Pfu-838710-001"/>
    <property type="match status" value="1"/>
</dbReference>